<dbReference type="EMBL" id="AMFJ01000355">
    <property type="protein sequence ID" value="EKE28305.1"/>
    <property type="molecule type" value="Genomic_DNA"/>
</dbReference>
<proteinExistence type="predicted"/>
<sequence>MWLSEKISKIKNTLSDSPAEKDMRKSIEIDARRLGWNINKIESALWALPANRLSAANKLIERAKDKAAENAQTLDQLDSQSKAELLSRLGSVIWAQLWERAIQASKKEDHLKKGAEAMSNKWYASRFDEFKNL</sequence>
<gene>
    <name evidence="2" type="ORF">ACD_3C00081G0002</name>
</gene>
<evidence type="ECO:0000313" key="2">
    <source>
        <dbReference type="EMBL" id="EKE28305.1"/>
    </source>
</evidence>
<evidence type="ECO:0000256" key="1">
    <source>
        <dbReference type="SAM" id="Coils"/>
    </source>
</evidence>
<comment type="caution">
    <text evidence="2">The sequence shown here is derived from an EMBL/GenBank/DDBJ whole genome shotgun (WGS) entry which is preliminary data.</text>
</comment>
<name>K2GXW7_9BACT</name>
<reference evidence="2" key="1">
    <citation type="journal article" date="2012" name="Science">
        <title>Fermentation, hydrogen, and sulfur metabolism in multiple uncultivated bacterial phyla.</title>
        <authorList>
            <person name="Wrighton K.C."/>
            <person name="Thomas B.C."/>
            <person name="Sharon I."/>
            <person name="Miller C.S."/>
            <person name="Castelle C.J."/>
            <person name="VerBerkmoes N.C."/>
            <person name="Wilkins M.J."/>
            <person name="Hettich R.L."/>
            <person name="Lipton M.S."/>
            <person name="Williams K.H."/>
            <person name="Long P.E."/>
            <person name="Banfield J.F."/>
        </authorList>
    </citation>
    <scope>NUCLEOTIDE SEQUENCE [LARGE SCALE GENOMIC DNA]</scope>
</reference>
<organism evidence="2">
    <name type="scientific">uncultured bacterium</name>
    <name type="common">gcode 4</name>
    <dbReference type="NCBI Taxonomy" id="1234023"/>
    <lineage>
        <taxon>Bacteria</taxon>
        <taxon>environmental samples</taxon>
    </lineage>
</organism>
<protein>
    <submittedName>
        <fullName evidence="2">Uncharacterized protein</fullName>
    </submittedName>
</protein>
<feature type="coiled-coil region" evidence="1">
    <location>
        <begin position="50"/>
        <end position="80"/>
    </location>
</feature>
<keyword evidence="1" id="KW-0175">Coiled coil</keyword>
<accession>K2GXW7</accession>
<dbReference type="AlphaFoldDB" id="K2GXW7"/>